<dbReference type="Pfam" id="PF13519">
    <property type="entry name" value="VWA_2"/>
    <property type="match status" value="1"/>
</dbReference>
<protein>
    <submittedName>
        <fullName evidence="3">VWA domain-containing protein</fullName>
    </submittedName>
</protein>
<proteinExistence type="predicted"/>
<organism evidence="3 4">
    <name type="scientific">Spirosoma sordidisoli</name>
    <dbReference type="NCBI Taxonomy" id="2502893"/>
    <lineage>
        <taxon>Bacteria</taxon>
        <taxon>Pseudomonadati</taxon>
        <taxon>Bacteroidota</taxon>
        <taxon>Cytophagia</taxon>
        <taxon>Cytophagales</taxon>
        <taxon>Cytophagaceae</taxon>
        <taxon>Spirosoma</taxon>
    </lineage>
</organism>
<evidence type="ECO:0000256" key="1">
    <source>
        <dbReference type="SAM" id="MobiDB-lite"/>
    </source>
</evidence>
<dbReference type="InterPro" id="IPR051266">
    <property type="entry name" value="CLCR"/>
</dbReference>
<evidence type="ECO:0000313" key="3">
    <source>
        <dbReference type="EMBL" id="RYC72111.1"/>
    </source>
</evidence>
<dbReference type="PANTHER" id="PTHR10579:SF43">
    <property type="entry name" value="ZINC FINGER (C3HC4-TYPE RING FINGER) FAMILY PROTEIN"/>
    <property type="match status" value="1"/>
</dbReference>
<dbReference type="Proteomes" id="UP000290407">
    <property type="component" value="Unassembled WGS sequence"/>
</dbReference>
<feature type="compositionally biased region" description="Pro residues" evidence="1">
    <location>
        <begin position="657"/>
        <end position="667"/>
    </location>
</feature>
<dbReference type="Gene3D" id="3.40.50.410">
    <property type="entry name" value="von Willebrand factor, type A domain"/>
    <property type="match status" value="1"/>
</dbReference>
<dbReference type="AlphaFoldDB" id="A0A4Q2UVR5"/>
<feature type="domain" description="VWFA" evidence="2">
    <location>
        <begin position="737"/>
        <end position="911"/>
    </location>
</feature>
<dbReference type="PROSITE" id="PS50234">
    <property type="entry name" value="VWFA"/>
    <property type="match status" value="1"/>
</dbReference>
<evidence type="ECO:0000259" key="2">
    <source>
        <dbReference type="PROSITE" id="PS50234"/>
    </source>
</evidence>
<dbReference type="SMART" id="SM00327">
    <property type="entry name" value="VWA"/>
    <property type="match status" value="1"/>
</dbReference>
<comment type="caution">
    <text evidence="3">The sequence shown here is derived from an EMBL/GenBank/DDBJ whole genome shotgun (WGS) entry which is preliminary data.</text>
</comment>
<name>A0A4Q2UVR5_9BACT</name>
<dbReference type="EMBL" id="SBLB01000001">
    <property type="protein sequence ID" value="RYC72111.1"/>
    <property type="molecule type" value="Genomic_DNA"/>
</dbReference>
<keyword evidence="4" id="KW-1185">Reference proteome</keyword>
<dbReference type="InterPro" id="IPR036465">
    <property type="entry name" value="vWFA_dom_sf"/>
</dbReference>
<evidence type="ECO:0000313" key="4">
    <source>
        <dbReference type="Proteomes" id="UP000290407"/>
    </source>
</evidence>
<reference evidence="3 4" key="1">
    <citation type="submission" date="2019-01" db="EMBL/GenBank/DDBJ databases">
        <title>Spirosoma flava sp. nov., a propanil-degrading bacterium isolated from herbicide-contaminated soil.</title>
        <authorList>
            <person name="Zhang L."/>
            <person name="Jiang J.-D."/>
        </authorList>
    </citation>
    <scope>NUCLEOTIDE SEQUENCE [LARGE SCALE GENOMIC DNA]</scope>
    <source>
        <strain evidence="3 4">TY50</strain>
    </source>
</reference>
<sequence>MQTLLCSLLLLGRPLALTEPPPQTLNQYVAFLSQSVDVVNGRCLALKAYEAEVQRYRKKADGTLRLPSSGPLETYYYQKALAATGLTAAEQQSLKTSAQGLWQRLNQIDQTGKALETYVRLGDYRRDNLSRSDSLVRALQTLASQFGREKDACYQQIRQMYRRYQPYQASDPYLVAEHEMEQVLQSQQALLSALPFVLHDDSPAAWPVDRVQQHMLADAEPLQRLDQTAPRIAYPASSMLASFKTALQTIQALKSRAIDDNTYAARQSARHGNEVYLALLQAFNQDLLAMYHSFVNYSRSARSLLDYPSVSITFLIDPPAPVSRTVASAVPFADSPPLVFSVQPATAPASRATFLALNAYVDFINESLRQLRTLQVGLRNYQLSAEYQRDPARSQKRAALTYAHDDYKLPTSLYQLLRVSSQSVPPSYRASVVGQAEVLMNMLTEMDQLSIELTTYTADKRYQQDQLQRSDAILDRYAYLFDAFDQKKERLYTDIRRIYESYPAASPGSSWNRAGKALLSAVDSNRAVLAGIRAYLSGQSDRLPETASLEAMGRQLMADEYSNLNGLTRYGRSNGLCPYTPYEDLAESSLRFAELTKRIALPRATATSHPYESVYYFYNNQLIYPYNRFCELAKENRLKAIDQPDLFAFRRQASAPVSPPAPLPVSPPESARPRREPPPSPATTPATPVSPTSAPVAAGPTLRDTVYVERLRVDTMYVDRSREGAVSPSLAGFAPNNMVLLLDVSGSMDSPYKLPLLKRSVKALLTLLRPEDQLSIVVYSGKARVALKPTSGAHVGEIARVIDELTSTGDTDGNGGLKLAYKVADRNYIRAGNNRIILATDGEFAVSGEVLQLIEERARQDISLTVFTFGRNALTGQGLRQLSQLGRGTFVHVTPQNATNQLILEAQARPVR</sequence>
<dbReference type="RefSeq" id="WP_129601078.1">
    <property type="nucleotide sequence ID" value="NZ_SBLB01000001.1"/>
</dbReference>
<dbReference type="InterPro" id="IPR002035">
    <property type="entry name" value="VWF_A"/>
</dbReference>
<gene>
    <name evidence="3" type="ORF">EQG79_08340</name>
</gene>
<dbReference type="PANTHER" id="PTHR10579">
    <property type="entry name" value="CALCIUM-ACTIVATED CHLORIDE CHANNEL REGULATOR"/>
    <property type="match status" value="1"/>
</dbReference>
<accession>A0A4Q2UVR5</accession>
<dbReference type="SUPFAM" id="SSF53300">
    <property type="entry name" value="vWA-like"/>
    <property type="match status" value="1"/>
</dbReference>
<feature type="compositionally biased region" description="Low complexity" evidence="1">
    <location>
        <begin position="683"/>
        <end position="698"/>
    </location>
</feature>
<feature type="region of interest" description="Disordered" evidence="1">
    <location>
        <begin position="654"/>
        <end position="698"/>
    </location>
</feature>